<proteinExistence type="predicted"/>
<dbReference type="SUPFAM" id="SSF48208">
    <property type="entry name" value="Six-hairpin glycosidases"/>
    <property type="match status" value="1"/>
</dbReference>
<dbReference type="InterPro" id="IPR054491">
    <property type="entry name" value="MGH1-like_GH"/>
</dbReference>
<dbReference type="AlphaFoldDB" id="A0A1Q6A240"/>
<dbReference type="GO" id="GO:0004573">
    <property type="term" value="F:Glc3Man9GlcNAc2 oligosaccharide glucosidase activity"/>
    <property type="evidence" value="ECO:0007669"/>
    <property type="project" value="InterPro"/>
</dbReference>
<evidence type="ECO:0000313" key="3">
    <source>
        <dbReference type="Proteomes" id="UP000186720"/>
    </source>
</evidence>
<name>A0A1Q6A240_9SPHI</name>
<dbReference type="Pfam" id="PF22422">
    <property type="entry name" value="MGH1-like_GH"/>
    <property type="match status" value="1"/>
</dbReference>
<gene>
    <name evidence="2" type="ORF">RG47T_3532</name>
</gene>
<dbReference type="Gene3D" id="1.50.10.10">
    <property type="match status" value="1"/>
</dbReference>
<keyword evidence="3" id="KW-1185">Reference proteome</keyword>
<protein>
    <recommendedName>
        <fullName evidence="1">Mannosylglycerate hydrolase MGH1-like glycoside hydrolase domain-containing protein</fullName>
    </recommendedName>
</protein>
<evidence type="ECO:0000313" key="2">
    <source>
        <dbReference type="EMBL" id="OKS88068.1"/>
    </source>
</evidence>
<reference evidence="2 3" key="1">
    <citation type="submission" date="2016-11" db="EMBL/GenBank/DDBJ databases">
        <title>Whole Genome Sequencing of Mucilaginibacter polytrichastri RG4-7(T) isolated from the moss sample.</title>
        <authorList>
            <person name="Li Y."/>
        </authorList>
    </citation>
    <scope>NUCLEOTIDE SEQUENCE [LARGE SCALE GENOMIC DNA]</scope>
    <source>
        <strain evidence="2 3">RG4-7</strain>
    </source>
</reference>
<dbReference type="InterPro" id="IPR012341">
    <property type="entry name" value="6hp_glycosidase-like_sf"/>
</dbReference>
<organism evidence="2 3">
    <name type="scientific">Mucilaginibacter polytrichastri</name>
    <dbReference type="NCBI Taxonomy" id="1302689"/>
    <lineage>
        <taxon>Bacteria</taxon>
        <taxon>Pseudomonadati</taxon>
        <taxon>Bacteroidota</taxon>
        <taxon>Sphingobacteriia</taxon>
        <taxon>Sphingobacteriales</taxon>
        <taxon>Sphingobacteriaceae</taxon>
        <taxon>Mucilaginibacter</taxon>
    </lineage>
</organism>
<dbReference type="GO" id="GO:0009311">
    <property type="term" value="P:oligosaccharide metabolic process"/>
    <property type="evidence" value="ECO:0007669"/>
    <property type="project" value="InterPro"/>
</dbReference>
<comment type="caution">
    <text evidence="2">The sequence shown here is derived from an EMBL/GenBank/DDBJ whole genome shotgun (WGS) entry which is preliminary data.</text>
</comment>
<dbReference type="InterPro" id="IPR004888">
    <property type="entry name" value="Glycoside_hydrolase_63"/>
</dbReference>
<feature type="domain" description="Mannosylglycerate hydrolase MGH1-like glycoside hydrolase" evidence="1">
    <location>
        <begin position="280"/>
        <end position="382"/>
    </location>
</feature>
<accession>A0A1Q6A240</accession>
<dbReference type="STRING" id="1302689.RG47T_3532"/>
<dbReference type="PANTHER" id="PTHR10412">
    <property type="entry name" value="MANNOSYL-OLIGOSACCHARIDE GLUCOSIDASE"/>
    <property type="match status" value="1"/>
</dbReference>
<dbReference type="EMBL" id="MPPL01000001">
    <property type="protein sequence ID" value="OKS88068.1"/>
    <property type="molecule type" value="Genomic_DNA"/>
</dbReference>
<dbReference type="Proteomes" id="UP000186720">
    <property type="component" value="Unassembled WGS sequence"/>
</dbReference>
<evidence type="ECO:0000259" key="1">
    <source>
        <dbReference type="Pfam" id="PF22422"/>
    </source>
</evidence>
<dbReference type="InterPro" id="IPR008928">
    <property type="entry name" value="6-hairpin_glycosidase_sf"/>
</dbReference>
<sequence length="383" mass="44296">MVDVNGGRSKLEPEFELIDTGVFNKGKYFDVFVEYAKADTEDILIKINVCNRSDENASLHILPTLWFRNTWAWGYDDYKPSLKADGNGSIIVDHDQLPGFTLHVKDNAPLLFCDNETNTEKLFSYANDKPFSKDGINEFLVHNKINAVNKENFGTKVTIDYDVTVAANSSHIINLRLENKKNKSPFKDFDELFEECLADSKEFYTELQQGIKTDDEKLVQRQAFAGMLWSKQFFYFDIAQWLKGDPAQPQPSTSRNNGRNNEWKHLNNADIISMPDKWEYPWYAAWDLAFHCIPLALVDSEFAKSQLQLVTKEWYMHPNGQLPAYEWAFGDVNPPVHAWSAWEVYQTDKSNNGGKPDLDFLESIFHKLIINFTWWVNRKDSEG</sequence>
<dbReference type="PANTHER" id="PTHR10412:SF10">
    <property type="entry name" value="GLYCOSYL HYDROLASE FAMILY 63 C-TERMINAL DOMAIN-CONTAINING PROTEIN"/>
    <property type="match status" value="1"/>
</dbReference>